<feature type="compositionally biased region" description="Polar residues" evidence="1">
    <location>
        <begin position="1"/>
        <end position="10"/>
    </location>
</feature>
<feature type="region of interest" description="Disordered" evidence="1">
    <location>
        <begin position="1"/>
        <end position="25"/>
    </location>
</feature>
<evidence type="ECO:0000313" key="3">
    <source>
        <dbReference type="Proteomes" id="UP000008204"/>
    </source>
</evidence>
<sequence>MLQYQCVGSSTRERTPLESRGEASSSLALNSLSQHLARKGRRFEGYRSQEVRHWTNI</sequence>
<evidence type="ECO:0000256" key="1">
    <source>
        <dbReference type="SAM" id="MobiDB-lite"/>
    </source>
</evidence>
<gene>
    <name evidence="2" type="ordered locus">PCC8801_0821</name>
</gene>
<accession>B7JYN3</accession>
<evidence type="ECO:0000313" key="2">
    <source>
        <dbReference type="EMBL" id="ACK64903.1"/>
    </source>
</evidence>
<organism evidence="2 3">
    <name type="scientific">Rippkaea orientalis (strain PCC 8801 / RF-1)</name>
    <name type="common">Cyanothece sp. (strain PCC 8801)</name>
    <dbReference type="NCBI Taxonomy" id="41431"/>
    <lineage>
        <taxon>Bacteria</taxon>
        <taxon>Bacillati</taxon>
        <taxon>Cyanobacteriota</taxon>
        <taxon>Cyanophyceae</taxon>
        <taxon>Oscillatoriophycideae</taxon>
        <taxon>Chroococcales</taxon>
        <taxon>Aphanothecaceae</taxon>
        <taxon>Rippkaea</taxon>
        <taxon>Rippkaea orientalis</taxon>
    </lineage>
</organism>
<name>B7JYN3_RIPO1</name>
<dbReference type="EMBL" id="CP001287">
    <property type="protein sequence ID" value="ACK64903.1"/>
    <property type="molecule type" value="Genomic_DNA"/>
</dbReference>
<dbReference type="AlphaFoldDB" id="B7JYN3"/>
<feature type="compositionally biased region" description="Basic and acidic residues" evidence="1">
    <location>
        <begin position="11"/>
        <end position="21"/>
    </location>
</feature>
<protein>
    <submittedName>
        <fullName evidence="2">Uncharacterized protein</fullName>
    </submittedName>
</protein>
<reference evidence="3" key="1">
    <citation type="journal article" date="2011" name="MBio">
        <title>Novel metabolic attributes of the genus Cyanothece, comprising a group of unicellular nitrogen-fixing Cyanobacteria.</title>
        <authorList>
            <person name="Bandyopadhyay A."/>
            <person name="Elvitigala T."/>
            <person name="Welsh E."/>
            <person name="Stockel J."/>
            <person name="Liberton M."/>
            <person name="Min H."/>
            <person name="Sherman L.A."/>
            <person name="Pakrasi H.B."/>
        </authorList>
    </citation>
    <scope>NUCLEOTIDE SEQUENCE [LARGE SCALE GENOMIC DNA]</scope>
    <source>
        <strain evidence="3">PCC 8801</strain>
    </source>
</reference>
<proteinExistence type="predicted"/>
<dbReference type="HOGENOM" id="CLU_2989082_0_0_3"/>
<dbReference type="Proteomes" id="UP000008204">
    <property type="component" value="Chromosome"/>
</dbReference>
<dbReference type="KEGG" id="cyp:PCC8801_0821"/>
<keyword evidence="3" id="KW-1185">Reference proteome</keyword>